<dbReference type="EMBL" id="GL945438">
    <property type="protein sequence ID" value="EGO21727.1"/>
    <property type="molecule type" value="Genomic_DNA"/>
</dbReference>
<protein>
    <submittedName>
        <fullName evidence="1">Uncharacterized protein</fullName>
    </submittedName>
</protein>
<reference evidence="1" key="1">
    <citation type="submission" date="2011-04" db="EMBL/GenBank/DDBJ databases">
        <title>Evolution of plant cell wall degrading machinery underlies the functional diversity of forest fungi.</title>
        <authorList>
            <consortium name="US DOE Joint Genome Institute (JGI-PGF)"/>
            <person name="Eastwood D.C."/>
            <person name="Floudas D."/>
            <person name="Binder M."/>
            <person name="Majcherczyk A."/>
            <person name="Schneider P."/>
            <person name="Aerts A."/>
            <person name="Asiegbu F.O."/>
            <person name="Baker S.E."/>
            <person name="Barry K."/>
            <person name="Bendiksby M."/>
            <person name="Blumentritt M."/>
            <person name="Coutinho P.M."/>
            <person name="Cullen D."/>
            <person name="Cullen D."/>
            <person name="Gathman A."/>
            <person name="Goodell B."/>
            <person name="Henrissat B."/>
            <person name="Ihrmark K."/>
            <person name="Kauserud H."/>
            <person name="Kohler A."/>
            <person name="LaButti K."/>
            <person name="Lapidus A."/>
            <person name="Lavin J.L."/>
            <person name="Lee Y.-H."/>
            <person name="Lindquist E."/>
            <person name="Lilly W."/>
            <person name="Lucas S."/>
            <person name="Morin E."/>
            <person name="Murat C."/>
            <person name="Oguiza J.A."/>
            <person name="Park J."/>
            <person name="Pisabarro A.G."/>
            <person name="Riley R."/>
            <person name="Rosling A."/>
            <person name="Salamov A."/>
            <person name="Schmidt O."/>
            <person name="Schmutz J."/>
            <person name="Skrede I."/>
            <person name="Stenlid J."/>
            <person name="Wiebenga A."/>
            <person name="Xie X."/>
            <person name="Kues U."/>
            <person name="Hibbett D.S."/>
            <person name="Hoffmeister D."/>
            <person name="Hogberg N."/>
            <person name="Martin F."/>
            <person name="Grigoriev I.V."/>
            <person name="Watkinson S.C."/>
        </authorList>
    </citation>
    <scope>NUCLEOTIDE SEQUENCE</scope>
    <source>
        <strain evidence="1">S7.9</strain>
    </source>
</reference>
<evidence type="ECO:0000313" key="1">
    <source>
        <dbReference type="EMBL" id="EGO21727.1"/>
    </source>
</evidence>
<dbReference type="Proteomes" id="UP000008064">
    <property type="component" value="Unassembled WGS sequence"/>
</dbReference>
<organism>
    <name type="scientific">Serpula lacrymans var. lacrymans (strain S7.9)</name>
    <name type="common">Dry rot fungus</name>
    <dbReference type="NCBI Taxonomy" id="578457"/>
    <lineage>
        <taxon>Eukaryota</taxon>
        <taxon>Fungi</taxon>
        <taxon>Dikarya</taxon>
        <taxon>Basidiomycota</taxon>
        <taxon>Agaricomycotina</taxon>
        <taxon>Agaricomycetes</taxon>
        <taxon>Agaricomycetidae</taxon>
        <taxon>Boletales</taxon>
        <taxon>Coniophorineae</taxon>
        <taxon>Serpulaceae</taxon>
        <taxon>Serpula</taxon>
    </lineage>
</organism>
<name>F8P540_SERL9</name>
<gene>
    <name evidence="1" type="ORF">SERLADRAFT_474516</name>
</gene>
<dbReference type="AlphaFoldDB" id="F8P540"/>
<accession>F8P540</accession>
<dbReference type="KEGG" id="sla:SERLADRAFT_474516"/>
<dbReference type="RefSeq" id="XP_007321513.1">
    <property type="nucleotide sequence ID" value="XM_007321451.1"/>
</dbReference>
<sequence length="156" mass="17087">MSSSDPHATFGRNDSDEVVLMLKKLVHHAHPSDRARKTRKPIVCEKCHTALGARRDGGSCSCLSGGRDVKDLVRILFAFESLFSESWISQYEISTESVRQRGVLDRCVTSGGGGGLEWVVSPGNTNGEESERLYCAGMSGSRIVVRMANMGSSRWH</sequence>
<dbReference type="HOGENOM" id="CLU_1687755_0_0_1"/>
<proteinExistence type="predicted"/>
<dbReference type="GeneID" id="18820490"/>